<dbReference type="EMBL" id="MU826364">
    <property type="protein sequence ID" value="KAJ7378666.1"/>
    <property type="molecule type" value="Genomic_DNA"/>
</dbReference>
<keyword evidence="3" id="KW-1185">Reference proteome</keyword>
<sequence length="176" mass="19542">MKRLILKPAFIFIVAFLCISTERCNSSVLKKSDEFHKQEDESPKSAIFGHSRKKRAVQAAAAEIAKEIGEKAIEKQLEIMGEQQEKAQEFIDQNLEINIQPEKGWKTEDLFVPAGFHIDAEITGEDEEPEGTPGEQPVAYPMGVGGVLMNGCFGTNYQAGDPCYEAEWKTTICTVS</sequence>
<dbReference type="Proteomes" id="UP001163046">
    <property type="component" value="Unassembled WGS sequence"/>
</dbReference>
<dbReference type="OrthoDB" id="10058007at2759"/>
<reference evidence="2" key="1">
    <citation type="submission" date="2023-01" db="EMBL/GenBank/DDBJ databases">
        <title>Genome assembly of the deep-sea coral Lophelia pertusa.</title>
        <authorList>
            <person name="Herrera S."/>
            <person name="Cordes E."/>
        </authorList>
    </citation>
    <scope>NUCLEOTIDE SEQUENCE</scope>
    <source>
        <strain evidence="2">USNM1676648</strain>
        <tissue evidence="2">Polyp</tissue>
    </source>
</reference>
<gene>
    <name evidence="2" type="ORF">OS493_021969</name>
</gene>
<name>A0A9W9ZBX9_9CNID</name>
<evidence type="ECO:0000256" key="1">
    <source>
        <dbReference type="SAM" id="SignalP"/>
    </source>
</evidence>
<evidence type="ECO:0000313" key="3">
    <source>
        <dbReference type="Proteomes" id="UP001163046"/>
    </source>
</evidence>
<feature type="signal peptide" evidence="1">
    <location>
        <begin position="1"/>
        <end position="26"/>
    </location>
</feature>
<dbReference type="PANTHER" id="PTHR46549">
    <property type="entry name" value="MACPF DOMAIN-CONTAINING PROTEIN"/>
    <property type="match status" value="1"/>
</dbReference>
<feature type="chain" id="PRO_5040968223" evidence="1">
    <location>
        <begin position="27"/>
        <end position="176"/>
    </location>
</feature>
<organism evidence="2 3">
    <name type="scientific">Desmophyllum pertusum</name>
    <dbReference type="NCBI Taxonomy" id="174260"/>
    <lineage>
        <taxon>Eukaryota</taxon>
        <taxon>Metazoa</taxon>
        <taxon>Cnidaria</taxon>
        <taxon>Anthozoa</taxon>
        <taxon>Hexacorallia</taxon>
        <taxon>Scleractinia</taxon>
        <taxon>Caryophylliina</taxon>
        <taxon>Caryophylliidae</taxon>
        <taxon>Desmophyllum</taxon>
    </lineage>
</organism>
<evidence type="ECO:0000313" key="2">
    <source>
        <dbReference type="EMBL" id="KAJ7378666.1"/>
    </source>
</evidence>
<proteinExistence type="predicted"/>
<comment type="caution">
    <text evidence="2">The sequence shown here is derived from an EMBL/GenBank/DDBJ whole genome shotgun (WGS) entry which is preliminary data.</text>
</comment>
<dbReference type="AlphaFoldDB" id="A0A9W9ZBX9"/>
<dbReference type="PANTHER" id="PTHR46549:SF1">
    <property type="entry name" value="MACPF DOMAIN-CONTAINING PROTEIN"/>
    <property type="match status" value="1"/>
</dbReference>
<accession>A0A9W9ZBX9</accession>
<protein>
    <submittedName>
        <fullName evidence="2">Uncharacterized protein</fullName>
    </submittedName>
</protein>
<keyword evidence="1" id="KW-0732">Signal</keyword>